<dbReference type="SUPFAM" id="SSF53474">
    <property type="entry name" value="alpha/beta-Hydrolases"/>
    <property type="match status" value="1"/>
</dbReference>
<reference evidence="5" key="2">
    <citation type="journal article" date="2012" name="G3 (Bethesda)">
        <title>Pichia sorbitophila, an interspecies yeast hybrid reveals early steps of genome resolution following polyploidization.</title>
        <authorList>
            <person name="Leh Louis V."/>
            <person name="Despons L."/>
            <person name="Friedrich A."/>
            <person name="Martin T."/>
            <person name="Durrens P."/>
            <person name="Casaregola S."/>
            <person name="Neuveglise C."/>
            <person name="Fairhead C."/>
            <person name="Marck C."/>
            <person name="Cruz J.A."/>
            <person name="Straub M.L."/>
            <person name="Kugler V."/>
            <person name="Sacerdot C."/>
            <person name="Uzunov Z."/>
            <person name="Thierry A."/>
            <person name="Weiss S."/>
            <person name="Bleykasten C."/>
            <person name="De Montigny J."/>
            <person name="Jacques N."/>
            <person name="Jung P."/>
            <person name="Lemaire M."/>
            <person name="Mallet S."/>
            <person name="Morel G."/>
            <person name="Richard G.F."/>
            <person name="Sarkar A."/>
            <person name="Savel G."/>
            <person name="Schacherer J."/>
            <person name="Seret M.L."/>
            <person name="Talla E."/>
            <person name="Samson G."/>
            <person name="Jubin C."/>
            <person name="Poulain J."/>
            <person name="Vacherie B."/>
            <person name="Barbe V."/>
            <person name="Pelletier E."/>
            <person name="Sherman D.J."/>
            <person name="Westhof E."/>
            <person name="Weissenbach J."/>
            <person name="Baret P.V."/>
            <person name="Wincker P."/>
            <person name="Gaillardin C."/>
            <person name="Dujon B."/>
            <person name="Souciet J.L."/>
        </authorList>
    </citation>
    <scope>NUCLEOTIDE SEQUENCE [LARGE SCALE GENOMIC DNA]</scope>
    <source>
        <strain evidence="5">ATCC MYA-4447 / BCRC 22081 / CBS 7064 / NBRC 10061 / NRRL Y-12695</strain>
    </source>
</reference>
<dbReference type="Pfam" id="PF10340">
    <property type="entry name" value="Say1_Mug180"/>
    <property type="match status" value="1"/>
</dbReference>
<dbReference type="EMBL" id="FO082049">
    <property type="protein sequence ID" value="CCE83129.1"/>
    <property type="molecule type" value="Genomic_DNA"/>
</dbReference>
<dbReference type="InterPro" id="IPR029058">
    <property type="entry name" value="AB_hydrolase_fold"/>
</dbReference>
<dbReference type="PANTHER" id="PTHR48081">
    <property type="entry name" value="AB HYDROLASE SUPERFAMILY PROTEIN C4A8.06C"/>
    <property type="match status" value="1"/>
</dbReference>
<dbReference type="EMBL" id="FO082048">
    <property type="protein sequence ID" value="CCE84160.1"/>
    <property type="molecule type" value="Genomic_DNA"/>
</dbReference>
<reference evidence="4" key="1">
    <citation type="submission" date="2011-10" db="EMBL/GenBank/DDBJ databases">
        <authorList>
            <person name="Genoscope - CEA"/>
        </authorList>
    </citation>
    <scope>NUCLEOTIDE SEQUENCE</scope>
</reference>
<keyword evidence="2" id="KW-0732">Signal</keyword>
<evidence type="ECO:0000313" key="4">
    <source>
        <dbReference type="EMBL" id="CCE84160.1"/>
    </source>
</evidence>
<dbReference type="InParanoid" id="G8Y6D0"/>
<evidence type="ECO:0000313" key="3">
    <source>
        <dbReference type="EMBL" id="CCE83129.1"/>
    </source>
</evidence>
<dbReference type="InterPro" id="IPR019436">
    <property type="entry name" value="Say1-like"/>
</dbReference>
<dbReference type="Proteomes" id="UP000005222">
    <property type="component" value="Chromosome K"/>
</dbReference>
<organism evidence="4 5">
    <name type="scientific">Pichia sorbitophila (strain ATCC MYA-4447 / BCRC 22081 / CBS 7064 / NBRC 10061 / NRRL Y-12695)</name>
    <name type="common">Hybrid yeast</name>
    <dbReference type="NCBI Taxonomy" id="559304"/>
    <lineage>
        <taxon>Eukaryota</taxon>
        <taxon>Fungi</taxon>
        <taxon>Dikarya</taxon>
        <taxon>Ascomycota</taxon>
        <taxon>Saccharomycotina</taxon>
        <taxon>Pichiomycetes</taxon>
        <taxon>Debaryomycetaceae</taxon>
        <taxon>Millerozyma</taxon>
    </lineage>
</organism>
<dbReference type="GO" id="GO:0016787">
    <property type="term" value="F:hydrolase activity"/>
    <property type="evidence" value="ECO:0007669"/>
    <property type="project" value="UniProtKB-KW"/>
</dbReference>
<dbReference type="InterPro" id="IPR050300">
    <property type="entry name" value="GDXG_lipolytic_enzyme"/>
</dbReference>
<dbReference type="HOGENOM" id="CLU_713702_0_0_1"/>
<evidence type="ECO:0000256" key="1">
    <source>
        <dbReference type="ARBA" id="ARBA00022801"/>
    </source>
</evidence>
<dbReference type="Gene3D" id="3.40.50.1820">
    <property type="entry name" value="alpha/beta hydrolase"/>
    <property type="match status" value="1"/>
</dbReference>
<proteinExistence type="predicted"/>
<dbReference type="PANTHER" id="PTHR48081:SF31">
    <property type="entry name" value="STERYL ACETYL HYDROLASE MUG81-RELATED"/>
    <property type="match status" value="1"/>
</dbReference>
<dbReference type="OrthoDB" id="2152029at2759"/>
<dbReference type="AlphaFoldDB" id="G8Y6D0"/>
<evidence type="ECO:0000313" key="5">
    <source>
        <dbReference type="Proteomes" id="UP000005222"/>
    </source>
</evidence>
<dbReference type="STRING" id="559304.G8Y6D0"/>
<sequence>MVTALFCWRVITIPVVGAKTMVEYYSGGTIYQNTSAEFKESLWKNLVMAVNAHMLGSFDKSDLKFFVNRSVWELMDGCKTQALVREASMGGFGQRFSERSAWIVQGPPGPSAVVLLYLHGGGYAVSLSESQIMGMSVIHHALPDEVRKNVSILVLDYSTTVDNCVYPTQIHETLVVYQQLVRKGYKNIVLLGDSAGANLALSVTRFLAYRKEAEDHFGKFPIFRKSFEADLPQPYGLILVSPWVEPLKKPQAPPKGVDVRGDLLDPNSPMGKWYVEGVNVKDAKNWLSFVDTSFNEHWSRIDAFRKANRCLVLYGDREYLRDGIEKWLTIVSKGGGVQQKLEKGGIHDCVFFVEVIDFMGRRNSKQILRAASPVGIKNKFGFSNIVSFLADLTEEIQAIN</sequence>
<evidence type="ECO:0000256" key="2">
    <source>
        <dbReference type="SAM" id="SignalP"/>
    </source>
</evidence>
<name>G8Y6D0_PICSO</name>
<dbReference type="Proteomes" id="UP000005222">
    <property type="component" value="Chromosome L"/>
</dbReference>
<feature type="signal peptide" evidence="2">
    <location>
        <begin position="1"/>
        <end position="18"/>
    </location>
</feature>
<keyword evidence="5" id="KW-1185">Reference proteome</keyword>
<dbReference type="eggNOG" id="ENOG502SBSE">
    <property type="taxonomic scope" value="Eukaryota"/>
</dbReference>
<gene>
    <name evidence="4" type="primary">Piso0_003701</name>
    <name evidence="3" type="ORF">GNLVRS01_PISO0K00670g</name>
    <name evidence="4" type="ORF">GNLVRS01_PISO0L00671g</name>
</gene>
<accession>G8Y6D0</accession>
<protein>
    <submittedName>
        <fullName evidence="4">Piso0_003701 protein</fullName>
    </submittedName>
</protein>
<feature type="chain" id="PRO_5007664859" evidence="2">
    <location>
        <begin position="19"/>
        <end position="400"/>
    </location>
</feature>
<keyword evidence="1" id="KW-0378">Hydrolase</keyword>